<keyword evidence="1" id="KW-0862">Zinc</keyword>
<reference evidence="4" key="2">
    <citation type="journal article" date="2023" name="Science">
        <title>Genomic signatures of disease resistance in endangered staghorn corals.</title>
        <authorList>
            <person name="Vollmer S.V."/>
            <person name="Selwyn J.D."/>
            <person name="Despard B.A."/>
            <person name="Roesel C.L."/>
        </authorList>
    </citation>
    <scope>NUCLEOTIDE SEQUENCE</scope>
    <source>
        <strain evidence="4">K2</strain>
    </source>
</reference>
<gene>
    <name evidence="4" type="ORF">P5673_019025</name>
</gene>
<dbReference type="InterPro" id="IPR013087">
    <property type="entry name" value="Znf_C2H2_type"/>
</dbReference>
<evidence type="ECO:0000256" key="1">
    <source>
        <dbReference type="PROSITE-ProRule" id="PRU00042"/>
    </source>
</evidence>
<reference evidence="4" key="1">
    <citation type="journal article" date="2023" name="G3 (Bethesda)">
        <title>Whole genome assembly and annotation of the endangered Caribbean coral Acropora cervicornis.</title>
        <authorList>
            <person name="Selwyn J.D."/>
            <person name="Vollmer S.V."/>
        </authorList>
    </citation>
    <scope>NUCLEOTIDE SEQUENCE</scope>
    <source>
        <strain evidence="4">K2</strain>
    </source>
</reference>
<name>A0AAD9QCQ6_ACRCE</name>
<dbReference type="PROSITE" id="PS50157">
    <property type="entry name" value="ZINC_FINGER_C2H2_2"/>
    <property type="match status" value="1"/>
</dbReference>
<sequence>MAALSKRLSNRSHSPKNEISFIYLYNKVFFETIPSVLLYLQAFCSPSSCWELHYLLDRYLHRGMNGRNNMMAVPVLGSMEHYLEKVNLNDSNVIRHLLVFWSAITSFCCCENCSGENSGQVLFNHLTGTVELPVLRLQGGAWGDQEKFLCEICGKILTSKRNLDLHTNSVHVSHPDFDCILSSDGLLKWKCRLCNNLLSSKQRIISHLVKTHGKTNLLGQGQKQKLDSRTTLWRRKRSADGKFVDQQSSSKSNSSVDSPYLYMSNSPAANESIISDSLSKSEEGNTHVQTTGDIPVVEKELHAISEY</sequence>
<comment type="caution">
    <text evidence="4">The sequence shown here is derived from an EMBL/GenBank/DDBJ whole genome shotgun (WGS) entry which is preliminary data.</text>
</comment>
<evidence type="ECO:0000256" key="2">
    <source>
        <dbReference type="SAM" id="MobiDB-lite"/>
    </source>
</evidence>
<feature type="domain" description="C2H2-type" evidence="3">
    <location>
        <begin position="148"/>
        <end position="176"/>
    </location>
</feature>
<evidence type="ECO:0000313" key="5">
    <source>
        <dbReference type="Proteomes" id="UP001249851"/>
    </source>
</evidence>
<dbReference type="AlphaFoldDB" id="A0AAD9QCQ6"/>
<dbReference type="SMART" id="SM00355">
    <property type="entry name" value="ZnF_C2H2"/>
    <property type="match status" value="2"/>
</dbReference>
<dbReference type="PROSITE" id="PS00028">
    <property type="entry name" value="ZINC_FINGER_C2H2_1"/>
    <property type="match status" value="2"/>
</dbReference>
<keyword evidence="1" id="KW-0479">Metal-binding</keyword>
<proteinExistence type="predicted"/>
<protein>
    <recommendedName>
        <fullName evidence="3">C2H2-type domain-containing protein</fullName>
    </recommendedName>
</protein>
<dbReference type="Gene3D" id="3.30.160.60">
    <property type="entry name" value="Classic Zinc Finger"/>
    <property type="match status" value="1"/>
</dbReference>
<feature type="region of interest" description="Disordered" evidence="2">
    <location>
        <begin position="273"/>
        <end position="292"/>
    </location>
</feature>
<dbReference type="EMBL" id="JARQWQ010000043">
    <property type="protein sequence ID" value="KAK2558810.1"/>
    <property type="molecule type" value="Genomic_DNA"/>
</dbReference>
<keyword evidence="5" id="KW-1185">Reference proteome</keyword>
<accession>A0AAD9QCQ6</accession>
<feature type="region of interest" description="Disordered" evidence="2">
    <location>
        <begin position="237"/>
        <end position="261"/>
    </location>
</feature>
<dbReference type="Proteomes" id="UP001249851">
    <property type="component" value="Unassembled WGS sequence"/>
</dbReference>
<evidence type="ECO:0000259" key="3">
    <source>
        <dbReference type="PROSITE" id="PS50157"/>
    </source>
</evidence>
<dbReference type="GO" id="GO:0008270">
    <property type="term" value="F:zinc ion binding"/>
    <property type="evidence" value="ECO:0007669"/>
    <property type="project" value="UniProtKB-KW"/>
</dbReference>
<keyword evidence="1" id="KW-0863">Zinc-finger</keyword>
<feature type="compositionally biased region" description="Low complexity" evidence="2">
    <location>
        <begin position="244"/>
        <end position="258"/>
    </location>
</feature>
<evidence type="ECO:0000313" key="4">
    <source>
        <dbReference type="EMBL" id="KAK2558810.1"/>
    </source>
</evidence>
<organism evidence="4 5">
    <name type="scientific">Acropora cervicornis</name>
    <name type="common">Staghorn coral</name>
    <dbReference type="NCBI Taxonomy" id="6130"/>
    <lineage>
        <taxon>Eukaryota</taxon>
        <taxon>Metazoa</taxon>
        <taxon>Cnidaria</taxon>
        <taxon>Anthozoa</taxon>
        <taxon>Hexacorallia</taxon>
        <taxon>Scleractinia</taxon>
        <taxon>Astrocoeniina</taxon>
        <taxon>Acroporidae</taxon>
        <taxon>Acropora</taxon>
    </lineage>
</organism>